<dbReference type="VEuPathDB" id="VectorBase:AFUN2_013560"/>
<dbReference type="InterPro" id="IPR051647">
    <property type="entry name" value="Mediator_comp_sub12"/>
</dbReference>
<feature type="region of interest" description="Disordered" evidence="8">
    <location>
        <begin position="492"/>
        <end position="627"/>
    </location>
</feature>
<feature type="compositionally biased region" description="Low complexity" evidence="8">
    <location>
        <begin position="881"/>
        <end position="891"/>
    </location>
</feature>
<keyword evidence="5" id="KW-0804">Transcription</keyword>
<keyword evidence="3" id="KW-0805">Transcription regulation</keyword>
<evidence type="ECO:0000256" key="5">
    <source>
        <dbReference type="ARBA" id="ARBA00023163"/>
    </source>
</evidence>
<evidence type="ECO:0000313" key="10">
    <source>
        <dbReference type="EnsemblMetazoa" id="AFUN004137-PB"/>
    </source>
</evidence>
<dbReference type="SUPFAM" id="SSF46785">
    <property type="entry name" value="Winged helix' DNA-binding domain"/>
    <property type="match status" value="2"/>
</dbReference>
<feature type="compositionally biased region" description="Low complexity" evidence="8">
    <location>
        <begin position="1143"/>
        <end position="1169"/>
    </location>
</feature>
<dbReference type="InterPro" id="IPR036390">
    <property type="entry name" value="WH_DNA-bd_sf"/>
</dbReference>
<feature type="region of interest" description="Disordered" evidence="8">
    <location>
        <begin position="281"/>
        <end position="302"/>
    </location>
</feature>
<dbReference type="PRINTS" id="PR00056">
    <property type="entry name" value="HSFDOMAIN"/>
</dbReference>
<dbReference type="VEuPathDB" id="VectorBase:AFUN004137"/>
<dbReference type="GO" id="GO:0045944">
    <property type="term" value="P:positive regulation of transcription by RNA polymerase II"/>
    <property type="evidence" value="ECO:0007669"/>
    <property type="project" value="TreeGrafter"/>
</dbReference>
<dbReference type="InterPro" id="IPR000232">
    <property type="entry name" value="HSF_DNA-bd"/>
</dbReference>
<feature type="compositionally biased region" description="Low complexity" evidence="8">
    <location>
        <begin position="598"/>
        <end position="610"/>
    </location>
</feature>
<feature type="region of interest" description="Disordered" evidence="8">
    <location>
        <begin position="754"/>
        <end position="897"/>
    </location>
</feature>
<evidence type="ECO:0000256" key="1">
    <source>
        <dbReference type="ARBA" id="ARBA00004123"/>
    </source>
</evidence>
<feature type="compositionally biased region" description="Polar residues" evidence="8">
    <location>
        <begin position="563"/>
        <end position="574"/>
    </location>
</feature>
<feature type="compositionally biased region" description="Low complexity" evidence="8">
    <location>
        <begin position="967"/>
        <end position="994"/>
    </location>
</feature>
<dbReference type="PANTHER" id="PTHR46007:SF8">
    <property type="entry name" value="C2H2-TYPE DOMAIN-CONTAINING PROTEIN"/>
    <property type="match status" value="1"/>
</dbReference>
<organism evidence="10">
    <name type="scientific">Anopheles funestus</name>
    <name type="common">African malaria mosquito</name>
    <dbReference type="NCBI Taxonomy" id="62324"/>
    <lineage>
        <taxon>Eukaryota</taxon>
        <taxon>Metazoa</taxon>
        <taxon>Ecdysozoa</taxon>
        <taxon>Arthropoda</taxon>
        <taxon>Hexapoda</taxon>
        <taxon>Insecta</taxon>
        <taxon>Pterygota</taxon>
        <taxon>Neoptera</taxon>
        <taxon>Endopterygota</taxon>
        <taxon>Diptera</taxon>
        <taxon>Nematocera</taxon>
        <taxon>Culicoidea</taxon>
        <taxon>Culicidae</taxon>
        <taxon>Anophelinae</taxon>
        <taxon>Anopheles</taxon>
    </lineage>
</organism>
<dbReference type="SMART" id="SM00415">
    <property type="entry name" value="HSF"/>
    <property type="match status" value="1"/>
</dbReference>
<accession>A0A4Y0ATR3</accession>
<feature type="region of interest" description="Disordered" evidence="8">
    <location>
        <begin position="963"/>
        <end position="994"/>
    </location>
</feature>
<feature type="compositionally biased region" description="Polar residues" evidence="8">
    <location>
        <begin position="668"/>
        <end position="684"/>
    </location>
</feature>
<dbReference type="AlphaFoldDB" id="A0A4Y0ATR3"/>
<keyword evidence="4" id="KW-0238">DNA-binding</keyword>
<dbReference type="GO" id="GO:0003700">
    <property type="term" value="F:DNA-binding transcription factor activity"/>
    <property type="evidence" value="ECO:0007669"/>
    <property type="project" value="InterPro"/>
</dbReference>
<dbReference type="InterPro" id="IPR036388">
    <property type="entry name" value="WH-like_DNA-bd_sf"/>
</dbReference>
<comment type="subcellular location">
    <subcellularLocation>
        <location evidence="1">Nucleus</location>
    </subcellularLocation>
</comment>
<feature type="compositionally biased region" description="Polar residues" evidence="8">
    <location>
        <begin position="818"/>
        <end position="827"/>
    </location>
</feature>
<comment type="similarity">
    <text evidence="2 7">Belongs to the HSF family.</text>
</comment>
<evidence type="ECO:0000256" key="8">
    <source>
        <dbReference type="SAM" id="MobiDB-lite"/>
    </source>
</evidence>
<feature type="domain" description="HSF-type DNA-binding" evidence="9">
    <location>
        <begin position="53"/>
        <end position="77"/>
    </location>
</feature>
<proteinExistence type="inferred from homology"/>
<dbReference type="PROSITE" id="PS00434">
    <property type="entry name" value="HSF_DOMAIN"/>
    <property type="match status" value="1"/>
</dbReference>
<feature type="compositionally biased region" description="Polar residues" evidence="8">
    <location>
        <begin position="796"/>
        <end position="808"/>
    </location>
</feature>
<sequence length="1271" mass="138747">MHTFSETGAGVPAFLAKLWRLVEDSETNDLISWSTDGRSFIIQNQAQFAKELLPLNYKHNNMASFIRQLNMYGFHKITSIDNGGLRFDRDEMEFTHPCFQKDHPYLLEHIKRKIATSKQQQLQAMQQADDKSAMKLEAVSRVLSEVKNMRGRQDTLDSRFQTMKQENEALWREIAILRQKHHKQQQIVNKLIHFLVTIVQPSRSGLGSMGNGNNKRRFQLMINDAPQQAKLKKMDYDEGATIEELGEALEEVAYANQQELLSKQDKGKKNVTPVVTGQIVRTSRSAEDTGANTSSASSDGFHKITSIDNGGLRFDRDEMEFTHPCFQKDHPYLLEHIKRKIATSKQQQLQAMQQADDKSAMKLEAVSRVLSEVKNMRGRQDTLDSRFQTMKQENEALWREIAILRQKHHKQQQIVNKLIHFLVTIVQPSRSGLGSMGNGNNKRRFQLMINDAPQQAKLKKMDYDEGATIEELGEALEEVAYANQQELLSKQDKGKKNVTPVVTGQIVRTSRSAEDTGANTSSASSGSTLVGKSAKPSNSAGNSGSVIFKNLNGVSIVKKDKNTPSGQTKGNRNSEIPEVSSPMSIPERSPYHRTATPSMSGGSSTRSSNGSAGGSGGDGALNYGGGNETIEEIFSTSPVPFRTGVDGGMRGSTMPSKVLKMESDQNRQQKYSTRSRNLGRGNNTPANLIQLIESTMDGDDLEDYGEALEEDNADDEHGYLVDHVDEIDPTIVQLYNQDNDSEMMLNTPMVIKEMEKQQQQKQQQKQRQPASGKRGESLLKGNSADNRRNEGGQPLATAQRSQNRSLLNATGKAGGSGLKSSTASSPEIPSLIMTRGGKKLAMAKKQTNVSNEQPQQEKVSSPGPSGFNAGGEQGTGDQPTNASNNANSSSSPIGTDGLSFASDGGYLTTTDIVPGDIFDDSNDQGSSVVKVEGAGNPSPMLSSGFNFVDGGYYNPNVNISQMKAGRSQQQQQQQVQAPQNNQQQQQQQSSSAVNQMLHGEDEEFDENSLDSSLLLNRSAGNDAEQQQQLSKFVSNDLDVSRLNTVAEYGQHIDTVQTDLESLKELLKGEGYQLDANALLGNACSTAPPFGRVYFPSCPFDLDTMNKVRTDLFNNNEDMLGYDFPMNLPDMTNDDQQHLLQQLQQGQPLSQQQQQQTSSNNSDKSASSGSPTPGGHISPIPSAHTQLMSFKIHGGDLVNGNNSVNNGILSAIGHHGGGNINCNGNGSINGGNGVIGPGGTLGIVSGDYIDLNELLNMDGACGGNDDEHSLVA</sequence>
<feature type="region of interest" description="Disordered" evidence="8">
    <location>
        <begin position="1143"/>
        <end position="1181"/>
    </location>
</feature>
<dbReference type="GO" id="GO:0016592">
    <property type="term" value="C:mediator complex"/>
    <property type="evidence" value="ECO:0007669"/>
    <property type="project" value="TreeGrafter"/>
</dbReference>
<evidence type="ECO:0000256" key="2">
    <source>
        <dbReference type="ARBA" id="ARBA00006403"/>
    </source>
</evidence>
<feature type="region of interest" description="Disordered" evidence="8">
    <location>
        <begin position="917"/>
        <end position="939"/>
    </location>
</feature>
<feature type="compositionally biased region" description="Polar residues" evidence="8">
    <location>
        <begin position="500"/>
        <end position="510"/>
    </location>
</feature>
<evidence type="ECO:0000256" key="4">
    <source>
        <dbReference type="ARBA" id="ARBA00023125"/>
    </source>
</evidence>
<keyword evidence="6" id="KW-0539">Nucleus</keyword>
<evidence type="ECO:0000259" key="9">
    <source>
        <dbReference type="PROSITE" id="PS00434"/>
    </source>
</evidence>
<dbReference type="PANTHER" id="PTHR46007">
    <property type="entry name" value="MEDIATOR OF RNA POLYMERASE II TRANSCRIPTION SUBUNIT 12"/>
    <property type="match status" value="1"/>
</dbReference>
<evidence type="ECO:0000256" key="3">
    <source>
        <dbReference type="ARBA" id="ARBA00023015"/>
    </source>
</evidence>
<feature type="region of interest" description="Disordered" evidence="8">
    <location>
        <begin position="661"/>
        <end position="684"/>
    </location>
</feature>
<feature type="compositionally biased region" description="Low complexity" evidence="8">
    <location>
        <begin position="759"/>
        <end position="768"/>
    </location>
</feature>
<protein>
    <submittedName>
        <fullName evidence="10">HSF_DOMAIN domain-containing protein</fullName>
    </submittedName>
</protein>
<feature type="compositionally biased region" description="Polar residues" evidence="8">
    <location>
        <begin position="535"/>
        <end position="545"/>
    </location>
</feature>
<dbReference type="STRING" id="62324.A0A4Y0ATR3"/>
<dbReference type="EnsemblMetazoa" id="AFUN004137-RB">
    <property type="protein sequence ID" value="AFUN004137-PB"/>
    <property type="gene ID" value="AFUN004137"/>
</dbReference>
<dbReference type="Gene3D" id="1.10.10.10">
    <property type="entry name" value="Winged helix-like DNA-binding domain superfamily/Winged helix DNA-binding domain"/>
    <property type="match status" value="2"/>
</dbReference>
<evidence type="ECO:0000256" key="6">
    <source>
        <dbReference type="ARBA" id="ARBA00023242"/>
    </source>
</evidence>
<dbReference type="GO" id="GO:0043565">
    <property type="term" value="F:sequence-specific DNA binding"/>
    <property type="evidence" value="ECO:0007669"/>
    <property type="project" value="InterPro"/>
</dbReference>
<evidence type="ECO:0000256" key="7">
    <source>
        <dbReference type="RuleBase" id="RU004020"/>
    </source>
</evidence>
<reference evidence="10" key="1">
    <citation type="submission" date="2020-05" db="UniProtKB">
        <authorList>
            <consortium name="EnsemblMetazoa"/>
        </authorList>
    </citation>
    <scope>IDENTIFICATION</scope>
    <source>
        <strain evidence="10">FUMOZ</strain>
    </source>
</reference>
<feature type="compositionally biased region" description="Polar residues" evidence="8">
    <location>
        <begin position="845"/>
        <end position="863"/>
    </location>
</feature>
<dbReference type="GO" id="GO:0003713">
    <property type="term" value="F:transcription coactivator activity"/>
    <property type="evidence" value="ECO:0007669"/>
    <property type="project" value="TreeGrafter"/>
</dbReference>
<dbReference type="FunFam" id="1.10.10.10:FF:000027">
    <property type="entry name" value="Heat shock transcription factor 1"/>
    <property type="match status" value="1"/>
</dbReference>
<dbReference type="Pfam" id="PF00447">
    <property type="entry name" value="HSF_DNA-bind"/>
    <property type="match status" value="1"/>
</dbReference>
<feature type="compositionally biased region" description="Gly residues" evidence="8">
    <location>
        <begin position="611"/>
        <end position="627"/>
    </location>
</feature>
<name>A0A4Y0ATR3_ANOFN</name>
<feature type="compositionally biased region" description="Low complexity" evidence="8">
    <location>
        <begin position="516"/>
        <end position="528"/>
    </location>
</feature>